<comment type="caution">
    <text evidence="2">The sequence shown here is derived from an EMBL/GenBank/DDBJ whole genome shotgun (WGS) entry which is preliminary data.</text>
</comment>
<dbReference type="InterPro" id="IPR011659">
    <property type="entry name" value="WD40"/>
</dbReference>
<dbReference type="Proteomes" id="UP000712673">
    <property type="component" value="Unassembled WGS sequence"/>
</dbReference>
<protein>
    <submittedName>
        <fullName evidence="2">S9 family peptidase</fullName>
    </submittedName>
</protein>
<dbReference type="GO" id="GO:0006508">
    <property type="term" value="P:proteolysis"/>
    <property type="evidence" value="ECO:0007669"/>
    <property type="project" value="InterPro"/>
</dbReference>
<dbReference type="InterPro" id="IPR002470">
    <property type="entry name" value="Peptidase_S9A"/>
</dbReference>
<dbReference type="Gene3D" id="3.40.50.1820">
    <property type="entry name" value="alpha/beta hydrolase"/>
    <property type="match status" value="1"/>
</dbReference>
<dbReference type="Pfam" id="PF00326">
    <property type="entry name" value="Peptidase_S9"/>
    <property type="match status" value="1"/>
</dbReference>
<dbReference type="EMBL" id="VGLS01001131">
    <property type="protein sequence ID" value="MBM3226970.1"/>
    <property type="molecule type" value="Genomic_DNA"/>
</dbReference>
<evidence type="ECO:0000313" key="3">
    <source>
        <dbReference type="Proteomes" id="UP000712673"/>
    </source>
</evidence>
<organism evidence="2 3">
    <name type="scientific">Tectimicrobiota bacterium</name>
    <dbReference type="NCBI Taxonomy" id="2528274"/>
    <lineage>
        <taxon>Bacteria</taxon>
        <taxon>Pseudomonadati</taxon>
        <taxon>Nitrospinota/Tectimicrobiota group</taxon>
        <taxon>Candidatus Tectimicrobiota</taxon>
    </lineage>
</organism>
<proteinExistence type="predicted"/>
<dbReference type="Pfam" id="PF07676">
    <property type="entry name" value="PD40"/>
    <property type="match status" value="1"/>
</dbReference>
<dbReference type="InterPro" id="IPR029058">
    <property type="entry name" value="AB_hydrolase_fold"/>
</dbReference>
<dbReference type="GO" id="GO:0004252">
    <property type="term" value="F:serine-type endopeptidase activity"/>
    <property type="evidence" value="ECO:0007669"/>
    <property type="project" value="InterPro"/>
</dbReference>
<dbReference type="InterPro" id="IPR001375">
    <property type="entry name" value="Peptidase_S9_cat"/>
</dbReference>
<dbReference type="InterPro" id="IPR050585">
    <property type="entry name" value="Xaa-Pro_dipeptidyl-ppase/CocE"/>
</dbReference>
<dbReference type="PRINTS" id="PR00862">
    <property type="entry name" value="PROLIGOPTASE"/>
</dbReference>
<name>A0A937W763_UNCTE</name>
<feature type="non-terminal residue" evidence="2">
    <location>
        <position position="1"/>
    </location>
</feature>
<reference evidence="2" key="1">
    <citation type="submission" date="2019-03" db="EMBL/GenBank/DDBJ databases">
        <title>Lake Tanganyika Metagenome-Assembled Genomes (MAGs).</title>
        <authorList>
            <person name="Tran P."/>
        </authorList>
    </citation>
    <scope>NUCLEOTIDE SEQUENCE</scope>
    <source>
        <strain evidence="2">K_DeepCast_65m_m2_066</strain>
    </source>
</reference>
<dbReference type="PANTHER" id="PTHR43056:SF5">
    <property type="entry name" value="PEPTIDASE S9 PROLYL OLIGOPEPTIDASE CATALYTIC DOMAIN-CONTAINING PROTEIN"/>
    <property type="match status" value="1"/>
</dbReference>
<dbReference type="SUPFAM" id="SSF82171">
    <property type="entry name" value="DPP6 N-terminal domain-like"/>
    <property type="match status" value="1"/>
</dbReference>
<sequence>NVSIFQPTFSPDGRFLAYVSNQDGWDQLYLYDCQEHTHRALTTEPAECGLPAWAQGMRTYGFRYDAQGLYYVQNTQGFRRLWYYDLQRGCTVEPSVDLSAYTVLEQPALSPTRATLACVASSATLPPRVLTVTLDSPASPQVWRRSASESIPDSEFSTPRALTWHTTGGTLVHGLLYPPSSSRFQGEGPPPAIIHIHGGPTSQATAGFHAQAQFLTTRGYATLLVNYRGSTGYGKAYVEALRGQWGVADVEDSVSGAQYLVEQGLASAQHLVIMGGSAGGYTVLQALVQHPGFFKAAICLYGIANLFTLAATTHKFEAHYLDSLIGPLPEAAALYRTRSPLFAADRICDPIALFQGDSDQVVPRAQADALVASLARRGVPHEYHVYIGEGHGWRRADTIAHFYTTVEAFLRQYVVFA</sequence>
<dbReference type="Gene3D" id="2.130.10.10">
    <property type="entry name" value="YVTN repeat-like/Quinoprotein amine dehydrogenase"/>
    <property type="match status" value="1"/>
</dbReference>
<evidence type="ECO:0000259" key="1">
    <source>
        <dbReference type="Pfam" id="PF00326"/>
    </source>
</evidence>
<dbReference type="InterPro" id="IPR015943">
    <property type="entry name" value="WD40/YVTN_repeat-like_dom_sf"/>
</dbReference>
<feature type="domain" description="Peptidase S9 prolyl oligopeptidase catalytic" evidence="1">
    <location>
        <begin position="208"/>
        <end position="413"/>
    </location>
</feature>
<dbReference type="AlphaFoldDB" id="A0A937W763"/>
<dbReference type="SUPFAM" id="SSF53474">
    <property type="entry name" value="alpha/beta-Hydrolases"/>
    <property type="match status" value="1"/>
</dbReference>
<accession>A0A937W763</accession>
<gene>
    <name evidence="2" type="ORF">FJZ47_24655</name>
</gene>
<dbReference type="PANTHER" id="PTHR43056">
    <property type="entry name" value="PEPTIDASE S9 PROLYL OLIGOPEPTIDASE"/>
    <property type="match status" value="1"/>
</dbReference>
<evidence type="ECO:0000313" key="2">
    <source>
        <dbReference type="EMBL" id="MBM3226970.1"/>
    </source>
</evidence>